<evidence type="ECO:0000256" key="1">
    <source>
        <dbReference type="SAM" id="Phobius"/>
    </source>
</evidence>
<proteinExistence type="predicted"/>
<keyword evidence="1" id="KW-1133">Transmembrane helix</keyword>
<reference evidence="2 3" key="1">
    <citation type="submission" date="2024-10" db="EMBL/GenBank/DDBJ databases">
        <title>The Natural Products Discovery Center: Release of the First 8490 Sequenced Strains for Exploring Actinobacteria Biosynthetic Diversity.</title>
        <authorList>
            <person name="Kalkreuter E."/>
            <person name="Kautsar S.A."/>
            <person name="Yang D."/>
            <person name="Bader C.D."/>
            <person name="Teijaro C.N."/>
            <person name="Fluegel L."/>
            <person name="Davis C.M."/>
            <person name="Simpson J.R."/>
            <person name="Lauterbach L."/>
            <person name="Steele A.D."/>
            <person name="Gui C."/>
            <person name="Meng S."/>
            <person name="Li G."/>
            <person name="Viehrig K."/>
            <person name="Ye F."/>
            <person name="Su P."/>
            <person name="Kiefer A.F."/>
            <person name="Nichols A."/>
            <person name="Cepeda A.J."/>
            <person name="Yan W."/>
            <person name="Fan B."/>
            <person name="Jiang Y."/>
            <person name="Adhikari A."/>
            <person name="Zheng C.-J."/>
            <person name="Schuster L."/>
            <person name="Cowan T.M."/>
            <person name="Smanski M.J."/>
            <person name="Chevrette M.G."/>
            <person name="De Carvalho L.P.S."/>
            <person name="Shen B."/>
        </authorList>
    </citation>
    <scope>NUCLEOTIDE SEQUENCE [LARGE SCALE GENOMIC DNA]</scope>
    <source>
        <strain evidence="2 3">NPDC007147</strain>
    </source>
</reference>
<keyword evidence="1" id="KW-0812">Transmembrane</keyword>
<dbReference type="EMBL" id="JBIAFJ010000025">
    <property type="protein sequence ID" value="MFE9172634.1"/>
    <property type="molecule type" value="Genomic_DNA"/>
</dbReference>
<comment type="caution">
    <text evidence="2">The sequence shown here is derived from an EMBL/GenBank/DDBJ whole genome shotgun (WGS) entry which is preliminary data.</text>
</comment>
<protein>
    <recommendedName>
        <fullName evidence="4">Integral membrane protein</fullName>
    </recommendedName>
</protein>
<organism evidence="2 3">
    <name type="scientific">Streptomyces kebangsaanensis</name>
    <dbReference type="NCBI Taxonomy" id="864058"/>
    <lineage>
        <taxon>Bacteria</taxon>
        <taxon>Bacillati</taxon>
        <taxon>Actinomycetota</taxon>
        <taxon>Actinomycetes</taxon>
        <taxon>Kitasatosporales</taxon>
        <taxon>Streptomycetaceae</taxon>
        <taxon>Streptomyces</taxon>
    </lineage>
</organism>
<keyword evidence="1" id="KW-0472">Membrane</keyword>
<name>A0ABW6KXL7_9ACTN</name>
<feature type="transmembrane region" description="Helical" evidence="1">
    <location>
        <begin position="101"/>
        <end position="119"/>
    </location>
</feature>
<sequence length="127" mass="13084">MPGAIARGGQLAVTVEGCRNGGVMQSRAFPRTPLRPVNAFGERARGIATIRENVHPGTYDIATECDGRRLIRPRAFTVVGGVRGGVGGGTVIGAAPADMAIGGGLLAAGTVGGGVFWLCRRRTDKRV</sequence>
<evidence type="ECO:0000313" key="3">
    <source>
        <dbReference type="Proteomes" id="UP001601197"/>
    </source>
</evidence>
<dbReference type="Proteomes" id="UP001601197">
    <property type="component" value="Unassembled WGS sequence"/>
</dbReference>
<keyword evidence="3" id="KW-1185">Reference proteome</keyword>
<accession>A0ABW6KXL7</accession>
<gene>
    <name evidence="2" type="ORF">ACFYNZ_24685</name>
</gene>
<evidence type="ECO:0008006" key="4">
    <source>
        <dbReference type="Google" id="ProtNLM"/>
    </source>
</evidence>
<feature type="transmembrane region" description="Helical" evidence="1">
    <location>
        <begin position="75"/>
        <end position="95"/>
    </location>
</feature>
<evidence type="ECO:0000313" key="2">
    <source>
        <dbReference type="EMBL" id="MFE9172634.1"/>
    </source>
</evidence>
<dbReference type="RefSeq" id="WP_199880831.1">
    <property type="nucleotide sequence ID" value="NZ_JBIAFJ010000025.1"/>
</dbReference>